<dbReference type="InterPro" id="IPR017911">
    <property type="entry name" value="MacB-like_ATP-bd"/>
</dbReference>
<dbReference type="PROSITE" id="PS50893">
    <property type="entry name" value="ABC_TRANSPORTER_2"/>
    <property type="match status" value="1"/>
</dbReference>
<feature type="domain" description="ABC transporter" evidence="4">
    <location>
        <begin position="5"/>
        <end position="226"/>
    </location>
</feature>
<name>A0A4V3CXU3_9MICO</name>
<keyword evidence="3 5" id="KW-0067">ATP-binding</keyword>
<dbReference type="GO" id="GO:0016887">
    <property type="term" value="F:ATP hydrolysis activity"/>
    <property type="evidence" value="ECO:0007669"/>
    <property type="project" value="InterPro"/>
</dbReference>
<keyword evidence="2" id="KW-0547">Nucleotide-binding</keyword>
<dbReference type="Gene3D" id="3.40.50.300">
    <property type="entry name" value="P-loop containing nucleotide triphosphate hydrolases"/>
    <property type="match status" value="1"/>
</dbReference>
<evidence type="ECO:0000313" key="5">
    <source>
        <dbReference type="EMBL" id="TDP91578.1"/>
    </source>
</evidence>
<dbReference type="SMART" id="SM00382">
    <property type="entry name" value="AAA"/>
    <property type="match status" value="1"/>
</dbReference>
<dbReference type="PROSITE" id="PS00211">
    <property type="entry name" value="ABC_TRANSPORTER_1"/>
    <property type="match status" value="1"/>
</dbReference>
<dbReference type="InterPro" id="IPR017871">
    <property type="entry name" value="ABC_transporter-like_CS"/>
</dbReference>
<comment type="caution">
    <text evidence="5">The sequence shown here is derived from an EMBL/GenBank/DDBJ whole genome shotgun (WGS) entry which is preliminary data.</text>
</comment>
<evidence type="ECO:0000259" key="4">
    <source>
        <dbReference type="PROSITE" id="PS50893"/>
    </source>
</evidence>
<dbReference type="OrthoDB" id="9778572at2"/>
<dbReference type="FunFam" id="3.40.50.300:FF:000032">
    <property type="entry name" value="Export ABC transporter ATP-binding protein"/>
    <property type="match status" value="1"/>
</dbReference>
<dbReference type="GO" id="GO:0098796">
    <property type="term" value="C:membrane protein complex"/>
    <property type="evidence" value="ECO:0007669"/>
    <property type="project" value="UniProtKB-ARBA"/>
</dbReference>
<dbReference type="GO" id="GO:0005886">
    <property type="term" value="C:plasma membrane"/>
    <property type="evidence" value="ECO:0007669"/>
    <property type="project" value="TreeGrafter"/>
</dbReference>
<evidence type="ECO:0000313" key="6">
    <source>
        <dbReference type="Proteomes" id="UP000295601"/>
    </source>
</evidence>
<keyword evidence="6" id="KW-1185">Reference proteome</keyword>
<proteinExistence type="predicted"/>
<dbReference type="PANTHER" id="PTHR24220:SF86">
    <property type="entry name" value="ABC TRANSPORTER ABCH.1"/>
    <property type="match status" value="1"/>
</dbReference>
<accession>A0A4V3CXU3</accession>
<gene>
    <name evidence="5" type="ORF">EDF62_2196</name>
</gene>
<keyword evidence="1" id="KW-0813">Transport</keyword>
<dbReference type="PANTHER" id="PTHR24220">
    <property type="entry name" value="IMPORT ATP-BINDING PROTEIN"/>
    <property type="match status" value="1"/>
</dbReference>
<protein>
    <submittedName>
        <fullName evidence="5">Putative ABC transport system ATP-binding protein</fullName>
    </submittedName>
</protein>
<dbReference type="InterPro" id="IPR015854">
    <property type="entry name" value="ABC_transpr_LolD-like"/>
</dbReference>
<dbReference type="GO" id="GO:0005524">
    <property type="term" value="F:ATP binding"/>
    <property type="evidence" value="ECO:0007669"/>
    <property type="project" value="UniProtKB-KW"/>
</dbReference>
<dbReference type="Proteomes" id="UP000295601">
    <property type="component" value="Unassembled WGS sequence"/>
</dbReference>
<dbReference type="InterPro" id="IPR003593">
    <property type="entry name" value="AAA+_ATPase"/>
</dbReference>
<dbReference type="EMBL" id="SNYA01000005">
    <property type="protein sequence ID" value="TDP91578.1"/>
    <property type="molecule type" value="Genomic_DNA"/>
</dbReference>
<dbReference type="InterPro" id="IPR027417">
    <property type="entry name" value="P-loop_NTPase"/>
</dbReference>
<dbReference type="SUPFAM" id="SSF52540">
    <property type="entry name" value="P-loop containing nucleoside triphosphate hydrolases"/>
    <property type="match status" value="1"/>
</dbReference>
<organism evidence="5 6">
    <name type="scientific">Leucobacter luti</name>
    <dbReference type="NCBI Taxonomy" id="340320"/>
    <lineage>
        <taxon>Bacteria</taxon>
        <taxon>Bacillati</taxon>
        <taxon>Actinomycetota</taxon>
        <taxon>Actinomycetes</taxon>
        <taxon>Micrococcales</taxon>
        <taxon>Microbacteriaceae</taxon>
        <taxon>Leucobacter</taxon>
    </lineage>
</organism>
<evidence type="ECO:0000256" key="1">
    <source>
        <dbReference type="ARBA" id="ARBA00022448"/>
    </source>
</evidence>
<dbReference type="AlphaFoldDB" id="A0A4V3CXU3"/>
<reference evidence="5 6" key="1">
    <citation type="submission" date="2019-03" db="EMBL/GenBank/DDBJ databases">
        <title>Genomic analyses of the natural microbiome of Caenorhabditis elegans.</title>
        <authorList>
            <person name="Samuel B."/>
        </authorList>
    </citation>
    <scope>NUCLEOTIDE SEQUENCE [LARGE SCALE GENOMIC DNA]</scope>
    <source>
        <strain evidence="5 6">JUb18</strain>
    </source>
</reference>
<evidence type="ECO:0000256" key="2">
    <source>
        <dbReference type="ARBA" id="ARBA00022741"/>
    </source>
</evidence>
<dbReference type="CDD" id="cd03255">
    <property type="entry name" value="ABC_MJ0796_LolCDE_FtsE"/>
    <property type="match status" value="1"/>
</dbReference>
<dbReference type="Pfam" id="PF00005">
    <property type="entry name" value="ABC_tran"/>
    <property type="match status" value="1"/>
</dbReference>
<dbReference type="InterPro" id="IPR003439">
    <property type="entry name" value="ABC_transporter-like_ATP-bd"/>
</dbReference>
<sequence length="226" mass="24680">MRELIRLEGVSRRYEAAVPLWALRECSLSLTEGDFAVISGPSGSGKSTLLNLLGLMDTPTAGRYYFRGEEVSALSERRRAALRGAEIGFVFQSFQLLEQRSCLENVMLADLYTGAHSGPSRARAERALVAVGLSDRGESIPTELSGGQRQRVAIARALSATPSILLCDEPTGNLDRSTAQSVFELFDELNQDGVTVLVITHDPELLHMGNRSFTILDGTLRENHQS</sequence>
<evidence type="ECO:0000256" key="3">
    <source>
        <dbReference type="ARBA" id="ARBA00022840"/>
    </source>
</evidence>
<dbReference type="GO" id="GO:0022857">
    <property type="term" value="F:transmembrane transporter activity"/>
    <property type="evidence" value="ECO:0007669"/>
    <property type="project" value="TreeGrafter"/>
</dbReference>